<dbReference type="AlphaFoldDB" id="A0A099F3B3"/>
<evidence type="ECO:0000313" key="3">
    <source>
        <dbReference type="Proteomes" id="UP000029846"/>
    </source>
</evidence>
<reference evidence="1 3" key="2">
    <citation type="submission" date="2014-10" db="EMBL/GenBank/DDBJ databases">
        <title>Paracoccus sanguinis sp. nov., isolated from clinical specimens of New York State patients.</title>
        <authorList>
            <person name="Mingle L.A."/>
            <person name="Cole J.A."/>
            <person name="Lapierre P."/>
            <person name="Musser K.A."/>
        </authorList>
    </citation>
    <scope>NUCLEOTIDE SEQUENCE [LARGE SCALE GENOMIC DNA]</scope>
    <source>
        <strain evidence="1 3">JCM 14014</strain>
    </source>
</reference>
<dbReference type="Proteomes" id="UP000182312">
    <property type="component" value="Unassembled WGS sequence"/>
</dbReference>
<protein>
    <submittedName>
        <fullName evidence="1">Uncharacterized protein</fullName>
    </submittedName>
</protein>
<organism evidence="1 3">
    <name type="scientific">Paracoccus halophilus</name>
    <dbReference type="NCBI Taxonomy" id="376733"/>
    <lineage>
        <taxon>Bacteria</taxon>
        <taxon>Pseudomonadati</taxon>
        <taxon>Pseudomonadota</taxon>
        <taxon>Alphaproteobacteria</taxon>
        <taxon>Rhodobacterales</taxon>
        <taxon>Paracoccaceae</taxon>
        <taxon>Paracoccus</taxon>
    </lineage>
</organism>
<reference evidence="2 4" key="3">
    <citation type="submission" date="2016-10" db="EMBL/GenBank/DDBJ databases">
        <authorList>
            <person name="de Groot N.N."/>
        </authorList>
    </citation>
    <scope>NUCLEOTIDE SEQUENCE [LARGE SCALE GENOMIC DNA]</scope>
    <source>
        <strain evidence="2 4">CGMCC 1.6117</strain>
    </source>
</reference>
<reference evidence="1 3" key="1">
    <citation type="submission" date="2014-09" db="EMBL/GenBank/DDBJ databases">
        <authorList>
            <person name="McGinnis J.M."/>
            <person name="Wolfgang W.J."/>
        </authorList>
    </citation>
    <scope>NUCLEOTIDE SEQUENCE [LARGE SCALE GENOMIC DNA]</scope>
    <source>
        <strain evidence="1 3">JCM 14014</strain>
    </source>
</reference>
<dbReference type="EMBL" id="FOJO01000003">
    <property type="protein sequence ID" value="SFA43754.1"/>
    <property type="molecule type" value="Genomic_DNA"/>
</dbReference>
<accession>A0A099F3B3</accession>
<sequence length="149" mass="15763">MRAKITGIEICQLRTDPVMEPLSRRAEASRQATPGRGGQAFGDFLCCSCDSEWFPQGVEGMLGTETGNISLSGTMQGHSDVPGTMNTIGSHPGGRNTLCQRPPDHGAGNRGPGCKADLLRHMGLAAPFGIIRPDLRQIEGPADDDMAMA</sequence>
<dbReference type="EMBL" id="JRKN01000007">
    <property type="protein sequence ID" value="KGJ05170.1"/>
    <property type="molecule type" value="Genomic_DNA"/>
</dbReference>
<keyword evidence="3" id="KW-1185">Reference proteome</keyword>
<evidence type="ECO:0000313" key="2">
    <source>
        <dbReference type="EMBL" id="SFA43754.1"/>
    </source>
</evidence>
<name>A0A099F3B3_9RHOB</name>
<evidence type="ECO:0000313" key="1">
    <source>
        <dbReference type="EMBL" id="KGJ05170.1"/>
    </source>
</evidence>
<dbReference type="Proteomes" id="UP000029846">
    <property type="component" value="Unassembled WGS sequence"/>
</dbReference>
<proteinExistence type="predicted"/>
<evidence type="ECO:0000313" key="4">
    <source>
        <dbReference type="Proteomes" id="UP000182312"/>
    </source>
</evidence>
<gene>
    <name evidence="1" type="ORF">IT41_07245</name>
    <name evidence="2" type="ORF">SAMN04487972_10391</name>
</gene>